<keyword evidence="2" id="KW-1185">Reference proteome</keyword>
<dbReference type="EMBL" id="JAUEPU010000004">
    <property type="protein sequence ID" value="KAK0502766.1"/>
    <property type="molecule type" value="Genomic_DNA"/>
</dbReference>
<dbReference type="AlphaFoldDB" id="A0AA39TX17"/>
<protein>
    <submittedName>
        <fullName evidence="1">Uncharacterized protein</fullName>
    </submittedName>
</protein>
<proteinExistence type="predicted"/>
<dbReference type="Proteomes" id="UP001175228">
    <property type="component" value="Unassembled WGS sequence"/>
</dbReference>
<reference evidence="1" key="1">
    <citation type="submission" date="2023-06" db="EMBL/GenBank/DDBJ databases">
        <authorList>
            <consortium name="Lawrence Berkeley National Laboratory"/>
            <person name="Ahrendt S."/>
            <person name="Sahu N."/>
            <person name="Indic B."/>
            <person name="Wong-Bajracharya J."/>
            <person name="Merenyi Z."/>
            <person name="Ke H.-M."/>
            <person name="Monk M."/>
            <person name="Kocsube S."/>
            <person name="Drula E."/>
            <person name="Lipzen A."/>
            <person name="Balint B."/>
            <person name="Henrissat B."/>
            <person name="Andreopoulos B."/>
            <person name="Martin F.M."/>
            <person name="Harder C.B."/>
            <person name="Rigling D."/>
            <person name="Ford K.L."/>
            <person name="Foster G.D."/>
            <person name="Pangilinan J."/>
            <person name="Papanicolaou A."/>
            <person name="Barry K."/>
            <person name="LaButti K."/>
            <person name="Viragh M."/>
            <person name="Koriabine M."/>
            <person name="Yan M."/>
            <person name="Riley R."/>
            <person name="Champramary S."/>
            <person name="Plett K.L."/>
            <person name="Tsai I.J."/>
            <person name="Slot J."/>
            <person name="Sipos G."/>
            <person name="Plett J."/>
            <person name="Nagy L.G."/>
            <person name="Grigoriev I.V."/>
        </authorList>
    </citation>
    <scope>NUCLEOTIDE SEQUENCE</scope>
    <source>
        <strain evidence="1">HWK02</strain>
    </source>
</reference>
<organism evidence="1 2">
    <name type="scientific">Armillaria luteobubalina</name>
    <dbReference type="NCBI Taxonomy" id="153913"/>
    <lineage>
        <taxon>Eukaryota</taxon>
        <taxon>Fungi</taxon>
        <taxon>Dikarya</taxon>
        <taxon>Basidiomycota</taxon>
        <taxon>Agaricomycotina</taxon>
        <taxon>Agaricomycetes</taxon>
        <taxon>Agaricomycetidae</taxon>
        <taxon>Agaricales</taxon>
        <taxon>Marasmiineae</taxon>
        <taxon>Physalacriaceae</taxon>
        <taxon>Armillaria</taxon>
    </lineage>
</organism>
<accession>A0AA39TX17</accession>
<comment type="caution">
    <text evidence="1">The sequence shown here is derived from an EMBL/GenBank/DDBJ whole genome shotgun (WGS) entry which is preliminary data.</text>
</comment>
<gene>
    <name evidence="1" type="ORF">EDD18DRAFT_1099799</name>
</gene>
<evidence type="ECO:0000313" key="1">
    <source>
        <dbReference type="EMBL" id="KAK0502766.1"/>
    </source>
</evidence>
<sequence>MRPSIFARTSMLTLSQNICVHCRHGIHAHADYVSPVVHIYPPTQCIAYVQKCCMCEIWLCNHILTNNLHHSAEPWTVLDYSPDNNGASYSPATISFSNNTINDPYMPGSTSLSSANPDIVTQFSHDANLMLTAMVSILSPSPHGAFSPSSDMESVPFALTSISSPSSSMSSATYSSHEYFVRHPDQFMNNSAHQPHRDAVHEGVEYHGYSNVSYSATPGSSADIWSGSFA</sequence>
<name>A0AA39TX17_9AGAR</name>
<evidence type="ECO:0000313" key="2">
    <source>
        <dbReference type="Proteomes" id="UP001175228"/>
    </source>
</evidence>